<organism evidence="1 2">
    <name type="scientific">Sphingobium subterraneum</name>
    <dbReference type="NCBI Taxonomy" id="627688"/>
    <lineage>
        <taxon>Bacteria</taxon>
        <taxon>Pseudomonadati</taxon>
        <taxon>Pseudomonadota</taxon>
        <taxon>Alphaproteobacteria</taxon>
        <taxon>Sphingomonadales</taxon>
        <taxon>Sphingomonadaceae</taxon>
        <taxon>Sphingobium</taxon>
    </lineage>
</organism>
<evidence type="ECO:0000313" key="1">
    <source>
        <dbReference type="EMBL" id="MBB6124808.1"/>
    </source>
</evidence>
<keyword evidence="2" id="KW-1185">Reference proteome</keyword>
<gene>
    <name evidence="1" type="ORF">FHS92_002561</name>
</gene>
<proteinExistence type="predicted"/>
<accession>A0A841J8C7</accession>
<evidence type="ECO:0000313" key="2">
    <source>
        <dbReference type="Proteomes" id="UP000552700"/>
    </source>
</evidence>
<dbReference type="Proteomes" id="UP000552700">
    <property type="component" value="Unassembled WGS sequence"/>
</dbReference>
<dbReference type="EMBL" id="JACIJP010000004">
    <property type="protein sequence ID" value="MBB6124808.1"/>
    <property type="molecule type" value="Genomic_DNA"/>
</dbReference>
<name>A0A841J8C7_9SPHN</name>
<dbReference type="AlphaFoldDB" id="A0A841J8C7"/>
<sequence>MTAHLKLRIHVSEPWDFERTNGTSELTGWTIDYAIDELEEWEVMLDHGYDLNDVHHGRVLVSPRYVGERLTKIYDAFVGFPVRIAHRLDGDWHYAMTGMLSVRHDTEEHGEDE</sequence>
<dbReference type="RefSeq" id="WP_184081109.1">
    <property type="nucleotide sequence ID" value="NZ_JACIJP010000004.1"/>
</dbReference>
<comment type="caution">
    <text evidence="1">The sequence shown here is derived from an EMBL/GenBank/DDBJ whole genome shotgun (WGS) entry which is preliminary data.</text>
</comment>
<protein>
    <submittedName>
        <fullName evidence="1">Uncharacterized protein</fullName>
    </submittedName>
</protein>
<reference evidence="1 2" key="1">
    <citation type="submission" date="2020-08" db="EMBL/GenBank/DDBJ databases">
        <title>Genomic Encyclopedia of Type Strains, Phase IV (KMG-IV): sequencing the most valuable type-strain genomes for metagenomic binning, comparative biology and taxonomic classification.</title>
        <authorList>
            <person name="Goeker M."/>
        </authorList>
    </citation>
    <scope>NUCLEOTIDE SEQUENCE [LARGE SCALE GENOMIC DNA]</scope>
    <source>
        <strain evidence="1 2">DSM 102255</strain>
    </source>
</reference>